<sequence length="181" mass="20681">MILPIYLYGQPVLRKPTEDIGNDYPELDALIDNMFQTMYQSDGVGLAAPQVGLPIRLFVIDATPMKEDFPDIDCAKKAFINPKIIGVSEETVAYEEGCLSVPGIHERVIRPKTVTINYFDRNWEEHTDTFDGFFARIVQHEYDHLEGHVFTDRVSPIRRQMLSGKLQKIQKGKANCSYKTK</sequence>
<dbReference type="PRINTS" id="PR01576">
    <property type="entry name" value="PDEFORMYLASE"/>
</dbReference>
<name>A0A940IE71_9BACT</name>
<reference evidence="5" key="1">
    <citation type="submission" date="2020-10" db="EMBL/GenBank/DDBJ databases">
        <authorList>
            <person name="Gilroy R."/>
        </authorList>
    </citation>
    <scope>NUCLEOTIDE SEQUENCE</scope>
    <source>
        <strain evidence="5">3924</strain>
    </source>
</reference>
<dbReference type="PIRSF" id="PIRSF004749">
    <property type="entry name" value="Pep_def"/>
    <property type="match status" value="1"/>
</dbReference>
<gene>
    <name evidence="4 5" type="primary">def</name>
    <name evidence="5" type="ORF">IAC51_00185</name>
</gene>
<accession>A0A940IE71</accession>
<dbReference type="PANTHER" id="PTHR10458:SF22">
    <property type="entry name" value="PEPTIDE DEFORMYLASE"/>
    <property type="match status" value="1"/>
</dbReference>
<dbReference type="Proteomes" id="UP000712007">
    <property type="component" value="Unassembled WGS sequence"/>
</dbReference>
<dbReference type="SUPFAM" id="SSF56420">
    <property type="entry name" value="Peptide deformylase"/>
    <property type="match status" value="1"/>
</dbReference>
<evidence type="ECO:0000256" key="3">
    <source>
        <dbReference type="ARBA" id="ARBA00022801"/>
    </source>
</evidence>
<evidence type="ECO:0000313" key="5">
    <source>
        <dbReference type="EMBL" id="MBO8439051.1"/>
    </source>
</evidence>
<dbReference type="GO" id="GO:0042586">
    <property type="term" value="F:peptide deformylase activity"/>
    <property type="evidence" value="ECO:0007669"/>
    <property type="project" value="UniProtKB-UniRule"/>
</dbReference>
<keyword evidence="4" id="KW-0648">Protein biosynthesis</keyword>
<comment type="caution">
    <text evidence="5">The sequence shown here is derived from an EMBL/GenBank/DDBJ whole genome shotgun (WGS) entry which is preliminary data.</text>
</comment>
<comment type="catalytic activity">
    <reaction evidence="4">
        <text>N-terminal N-formyl-L-methionyl-[peptide] + H2O = N-terminal L-methionyl-[peptide] + formate</text>
        <dbReference type="Rhea" id="RHEA:24420"/>
        <dbReference type="Rhea" id="RHEA-COMP:10639"/>
        <dbReference type="Rhea" id="RHEA-COMP:10640"/>
        <dbReference type="ChEBI" id="CHEBI:15377"/>
        <dbReference type="ChEBI" id="CHEBI:15740"/>
        <dbReference type="ChEBI" id="CHEBI:49298"/>
        <dbReference type="ChEBI" id="CHEBI:64731"/>
        <dbReference type="EC" id="3.5.1.88"/>
    </reaction>
</comment>
<organism evidence="5 6">
    <name type="scientific">Candidatus Aphodosoma intestinipullorum</name>
    <dbReference type="NCBI Taxonomy" id="2840674"/>
    <lineage>
        <taxon>Bacteria</taxon>
        <taxon>Pseudomonadati</taxon>
        <taxon>Bacteroidota</taxon>
        <taxon>Bacteroidia</taxon>
        <taxon>Bacteroidales</taxon>
        <taxon>Candidatus Aphodosoma</taxon>
    </lineage>
</organism>
<dbReference type="PANTHER" id="PTHR10458">
    <property type="entry name" value="PEPTIDE DEFORMYLASE"/>
    <property type="match status" value="1"/>
</dbReference>
<evidence type="ECO:0000256" key="1">
    <source>
        <dbReference type="ARBA" id="ARBA00010759"/>
    </source>
</evidence>
<dbReference type="AlphaFoldDB" id="A0A940IE71"/>
<proteinExistence type="inferred from homology"/>
<dbReference type="NCBIfam" id="TIGR00079">
    <property type="entry name" value="pept_deformyl"/>
    <property type="match status" value="1"/>
</dbReference>
<dbReference type="EMBL" id="JADIMV010000003">
    <property type="protein sequence ID" value="MBO8439051.1"/>
    <property type="molecule type" value="Genomic_DNA"/>
</dbReference>
<feature type="binding site" evidence="4">
    <location>
        <position position="144"/>
    </location>
    <ligand>
        <name>Fe cation</name>
        <dbReference type="ChEBI" id="CHEBI:24875"/>
    </ligand>
</feature>
<keyword evidence="3 4" id="KW-0378">Hydrolase</keyword>
<keyword evidence="2 4" id="KW-0479">Metal-binding</keyword>
<dbReference type="InterPro" id="IPR023635">
    <property type="entry name" value="Peptide_deformylase"/>
</dbReference>
<dbReference type="CDD" id="cd00487">
    <property type="entry name" value="Pep_deformylase"/>
    <property type="match status" value="1"/>
</dbReference>
<feature type="binding site" evidence="4">
    <location>
        <position position="140"/>
    </location>
    <ligand>
        <name>Fe cation</name>
        <dbReference type="ChEBI" id="CHEBI:24875"/>
    </ligand>
</feature>
<reference evidence="5" key="2">
    <citation type="journal article" date="2021" name="PeerJ">
        <title>Extensive microbial diversity within the chicken gut microbiome revealed by metagenomics and culture.</title>
        <authorList>
            <person name="Gilroy R."/>
            <person name="Ravi A."/>
            <person name="Getino M."/>
            <person name="Pursley I."/>
            <person name="Horton D.L."/>
            <person name="Alikhan N.F."/>
            <person name="Baker D."/>
            <person name="Gharbi K."/>
            <person name="Hall N."/>
            <person name="Watson M."/>
            <person name="Adriaenssens E.M."/>
            <person name="Foster-Nyarko E."/>
            <person name="Jarju S."/>
            <person name="Secka A."/>
            <person name="Antonio M."/>
            <person name="Oren A."/>
            <person name="Chaudhuri R.R."/>
            <person name="La Ragione R."/>
            <person name="Hildebrand F."/>
            <person name="Pallen M.J."/>
        </authorList>
    </citation>
    <scope>NUCLEOTIDE SEQUENCE</scope>
    <source>
        <strain evidence="5">3924</strain>
    </source>
</reference>
<dbReference type="InterPro" id="IPR036821">
    <property type="entry name" value="Peptide_deformylase_sf"/>
</dbReference>
<feature type="active site" evidence="4">
    <location>
        <position position="141"/>
    </location>
</feature>
<feature type="binding site" evidence="4">
    <location>
        <position position="98"/>
    </location>
    <ligand>
        <name>Fe cation</name>
        <dbReference type="ChEBI" id="CHEBI:24875"/>
    </ligand>
</feature>
<protein>
    <recommendedName>
        <fullName evidence="4">Peptide deformylase</fullName>
        <shortName evidence="4">PDF</shortName>
        <ecNumber evidence="4">3.5.1.88</ecNumber>
    </recommendedName>
    <alternativeName>
        <fullName evidence="4">Polypeptide deformylase</fullName>
    </alternativeName>
</protein>
<dbReference type="GO" id="GO:0006412">
    <property type="term" value="P:translation"/>
    <property type="evidence" value="ECO:0007669"/>
    <property type="project" value="UniProtKB-UniRule"/>
</dbReference>
<dbReference type="NCBIfam" id="NF001159">
    <property type="entry name" value="PRK00150.1-3"/>
    <property type="match status" value="1"/>
</dbReference>
<dbReference type="HAMAP" id="MF_00163">
    <property type="entry name" value="Pep_deformylase"/>
    <property type="match status" value="1"/>
</dbReference>
<evidence type="ECO:0000313" key="6">
    <source>
        <dbReference type="Proteomes" id="UP000712007"/>
    </source>
</evidence>
<dbReference type="Gene3D" id="3.90.45.10">
    <property type="entry name" value="Peptide deformylase"/>
    <property type="match status" value="1"/>
</dbReference>
<evidence type="ECO:0000256" key="2">
    <source>
        <dbReference type="ARBA" id="ARBA00022723"/>
    </source>
</evidence>
<comment type="similarity">
    <text evidence="1 4">Belongs to the polypeptide deformylase family.</text>
</comment>
<dbReference type="Pfam" id="PF01327">
    <property type="entry name" value="Pep_deformylase"/>
    <property type="match status" value="1"/>
</dbReference>
<dbReference type="EC" id="3.5.1.88" evidence="4"/>
<dbReference type="GO" id="GO:0046872">
    <property type="term" value="F:metal ion binding"/>
    <property type="evidence" value="ECO:0007669"/>
    <property type="project" value="UniProtKB-KW"/>
</dbReference>
<comment type="function">
    <text evidence="4">Removes the formyl group from the N-terminal Met of newly synthesized proteins. Requires at least a dipeptide for an efficient rate of reaction. N-terminal L-methionine is a prerequisite for activity but the enzyme has broad specificity at other positions.</text>
</comment>
<keyword evidence="4" id="KW-0408">Iron</keyword>
<evidence type="ECO:0000256" key="4">
    <source>
        <dbReference type="HAMAP-Rule" id="MF_00163"/>
    </source>
</evidence>
<comment type="cofactor">
    <cofactor evidence="4">
        <name>Fe(2+)</name>
        <dbReference type="ChEBI" id="CHEBI:29033"/>
    </cofactor>
    <text evidence="4">Binds 1 Fe(2+) ion.</text>
</comment>